<sequence length="108" mass="12197">MLTGPFSINSVDLYVTSVSPGVYILSKDGKTAAYVGRSDTDVGSRIKQSSREGYGYTYFWFEYATSPRDAYLKECKYYHKYNPPDNDSHPAVPFGTNWRCPVIGCPWS</sequence>
<dbReference type="EMBL" id="QLTW01000137">
    <property type="protein sequence ID" value="MBT9145653.1"/>
    <property type="molecule type" value="Genomic_DNA"/>
</dbReference>
<evidence type="ECO:0008006" key="3">
    <source>
        <dbReference type="Google" id="ProtNLM"/>
    </source>
</evidence>
<name>A0A9E2BHH7_PSYF1</name>
<reference evidence="1 2" key="1">
    <citation type="journal article" date="2021" name="bioRxiv">
        <title>Unique metabolic strategies in Hadean analogues reveal hints for primordial physiology.</title>
        <authorList>
            <person name="Nobu M.K."/>
            <person name="Nakai R."/>
            <person name="Tamazawa S."/>
            <person name="Mori H."/>
            <person name="Toyoda A."/>
            <person name="Ijiri A."/>
            <person name="Suzuki S."/>
            <person name="Kurokawa K."/>
            <person name="Kamagata Y."/>
            <person name="Tamaki H."/>
        </authorList>
    </citation>
    <scope>NUCLEOTIDE SEQUENCE [LARGE SCALE GENOMIC DNA]</scope>
    <source>
        <strain evidence="1">BS525</strain>
    </source>
</reference>
<gene>
    <name evidence="1" type="ORF">DDT42_01528</name>
</gene>
<dbReference type="Proteomes" id="UP000811545">
    <property type="component" value="Unassembled WGS sequence"/>
</dbReference>
<dbReference type="AlphaFoldDB" id="A0A9E2BHH7"/>
<evidence type="ECO:0000313" key="1">
    <source>
        <dbReference type="EMBL" id="MBT9145653.1"/>
    </source>
</evidence>
<evidence type="ECO:0000313" key="2">
    <source>
        <dbReference type="Proteomes" id="UP000811545"/>
    </source>
</evidence>
<proteinExistence type="predicted"/>
<protein>
    <recommendedName>
        <fullName evidence="3">GIY-YIG domain-containing protein</fullName>
    </recommendedName>
</protein>
<accession>A0A9E2BHH7</accession>
<comment type="caution">
    <text evidence="1">The sequence shown here is derived from an EMBL/GenBank/DDBJ whole genome shotgun (WGS) entry which is preliminary data.</text>
</comment>
<organism evidence="1 2">
    <name type="scientific">Psychracetigena formicireducens</name>
    <dbReference type="NCBI Taxonomy" id="2986056"/>
    <lineage>
        <taxon>Bacteria</taxon>
        <taxon>Bacillati</taxon>
        <taxon>Candidatus Lithacetigenota</taxon>
        <taxon>Candidatus Psychracetigena</taxon>
    </lineage>
</organism>